<reference evidence="1" key="2">
    <citation type="journal article" date="2022" name="New Phytol.">
        <title>Evolutionary transition to the ectomycorrhizal habit in the genomes of a hyperdiverse lineage of mushroom-forming fungi.</title>
        <authorList>
            <person name="Looney B."/>
            <person name="Miyauchi S."/>
            <person name="Morin E."/>
            <person name="Drula E."/>
            <person name="Courty P.E."/>
            <person name="Kohler A."/>
            <person name="Kuo A."/>
            <person name="LaButti K."/>
            <person name="Pangilinan J."/>
            <person name="Lipzen A."/>
            <person name="Riley R."/>
            <person name="Andreopoulos W."/>
            <person name="He G."/>
            <person name="Johnson J."/>
            <person name="Nolan M."/>
            <person name="Tritt A."/>
            <person name="Barry K.W."/>
            <person name="Grigoriev I.V."/>
            <person name="Nagy L.G."/>
            <person name="Hibbett D."/>
            <person name="Henrissat B."/>
            <person name="Matheny P.B."/>
            <person name="Labbe J."/>
            <person name="Martin F.M."/>
        </authorList>
    </citation>
    <scope>NUCLEOTIDE SEQUENCE</scope>
    <source>
        <strain evidence="1">FP105234-sp</strain>
    </source>
</reference>
<evidence type="ECO:0000313" key="2">
    <source>
        <dbReference type="Proteomes" id="UP000814033"/>
    </source>
</evidence>
<keyword evidence="2" id="KW-1185">Reference proteome</keyword>
<organism evidence="1 2">
    <name type="scientific">Auriscalpium vulgare</name>
    <dbReference type="NCBI Taxonomy" id="40419"/>
    <lineage>
        <taxon>Eukaryota</taxon>
        <taxon>Fungi</taxon>
        <taxon>Dikarya</taxon>
        <taxon>Basidiomycota</taxon>
        <taxon>Agaricomycotina</taxon>
        <taxon>Agaricomycetes</taxon>
        <taxon>Russulales</taxon>
        <taxon>Auriscalpiaceae</taxon>
        <taxon>Auriscalpium</taxon>
    </lineage>
</organism>
<protein>
    <submittedName>
        <fullName evidence="1">RNI-like protein</fullName>
    </submittedName>
</protein>
<proteinExistence type="predicted"/>
<gene>
    <name evidence="1" type="ORF">FA95DRAFT_1500616</name>
</gene>
<sequence length="479" mass="52303">MRSNAAASGPKPPVGGFDTCARCSKQYTVTKYTIAAQPPPGYLCHTCAKAGGADPFKKPAAPRKRKAPANKRTVTNIEERRLPTLVSLCVQIISKHIEDVETLGDVGTANKDSIIRALSRSRSLTHENAGLFYNIENKSLTFYDATNLHPESLASLAMLNPNLTSLRLDFCGRMDDTVIDAWSSSLRSLTHLELLGPYLVRTPAWIAFFKANPQLEAFRIVQSPRFDLACMKALATSCKRLVDLRLKEVRLEDSFVGEIKKLKHLRALDLSDPPESLSEDGLVTLVKAIGKRLEVLDLSGHDMLTDDFFKKGLRANASSLMSLTLNNLTELSDSGVAAFLADVEMPSLTSVSLSRVPELGDEALSALLECAGKTLTALNMNTWRNTTQDGLKAIARSAPALKKLDLGWNREFDDFAMKEILDGCAQLEEIKCWGCNRLTESCPRKVCLVVSSCCLAAAIADTCVQRNVAVFGVESHLAA</sequence>
<evidence type="ECO:0000313" key="1">
    <source>
        <dbReference type="EMBL" id="KAI0042009.1"/>
    </source>
</evidence>
<reference evidence="1" key="1">
    <citation type="submission" date="2021-02" db="EMBL/GenBank/DDBJ databases">
        <authorList>
            <consortium name="DOE Joint Genome Institute"/>
            <person name="Ahrendt S."/>
            <person name="Looney B.P."/>
            <person name="Miyauchi S."/>
            <person name="Morin E."/>
            <person name="Drula E."/>
            <person name="Courty P.E."/>
            <person name="Chicoki N."/>
            <person name="Fauchery L."/>
            <person name="Kohler A."/>
            <person name="Kuo A."/>
            <person name="Labutti K."/>
            <person name="Pangilinan J."/>
            <person name="Lipzen A."/>
            <person name="Riley R."/>
            <person name="Andreopoulos W."/>
            <person name="He G."/>
            <person name="Johnson J."/>
            <person name="Barry K.W."/>
            <person name="Grigoriev I.V."/>
            <person name="Nagy L."/>
            <person name="Hibbett D."/>
            <person name="Henrissat B."/>
            <person name="Matheny P.B."/>
            <person name="Labbe J."/>
            <person name="Martin F."/>
        </authorList>
    </citation>
    <scope>NUCLEOTIDE SEQUENCE</scope>
    <source>
        <strain evidence="1">FP105234-sp</strain>
    </source>
</reference>
<name>A0ACB8RCW5_9AGAM</name>
<dbReference type="EMBL" id="MU276089">
    <property type="protein sequence ID" value="KAI0042009.1"/>
    <property type="molecule type" value="Genomic_DNA"/>
</dbReference>
<comment type="caution">
    <text evidence="1">The sequence shown here is derived from an EMBL/GenBank/DDBJ whole genome shotgun (WGS) entry which is preliminary data.</text>
</comment>
<dbReference type="Proteomes" id="UP000814033">
    <property type="component" value="Unassembled WGS sequence"/>
</dbReference>
<accession>A0ACB8RCW5</accession>